<evidence type="ECO:0000313" key="3">
    <source>
        <dbReference type="Proteomes" id="UP000473681"/>
    </source>
</evidence>
<dbReference type="InterPro" id="IPR004027">
    <property type="entry name" value="SEC_C_motif"/>
</dbReference>
<protein>
    <submittedName>
        <fullName evidence="1">Zinc chelation protein SecC</fullName>
    </submittedName>
</protein>
<name>A0A0C2N6E0_CLOBO</name>
<organism evidence="1 4">
    <name type="scientific">Clostridium botulinum</name>
    <dbReference type="NCBI Taxonomy" id="1491"/>
    <lineage>
        <taxon>Bacteria</taxon>
        <taxon>Bacillati</taxon>
        <taxon>Bacillota</taxon>
        <taxon>Clostridia</taxon>
        <taxon>Eubacteriales</taxon>
        <taxon>Clostridiaceae</taxon>
        <taxon>Clostridium</taxon>
    </lineage>
</organism>
<dbReference type="AlphaFoldDB" id="A0A0C2N6E0"/>
<sequence length="404" mass="47533">MVKKECSNKDTNNEFIENKETDESAELYDNMMDDLFQKYENKMNKMFVKGVYSFEVSEQLKSLSKEAVYNIAKNLGMSKISTLNKDALIEKVLNEYTEIIANQFIYFEEERFNILKSYLNNDGVKIFDDIDEYELSRTAYFMQQGIIFPSTKDEKAVFLMPKIVQDIITNKDTTEYIDILKRNKEVLDLYRGLNKAYGIVNNKDVTSLLQRYDIENSDEFSINEIIKEAQYYYREYREEKGFFINNNIENWSYLLKDIEKDNKDLEYYNINKDELLDMIGSEWIYKSKFGKSFLKEFTNIFEIKKDMVYQIMDDLSFDIQDNGMDDTINSLLELINANNLELRNHVKGVVTKFLSNIRLWKYRGATINEISGNITEVKPKITIGRNDPCVCGSGKKYKKCCGKN</sequence>
<evidence type="ECO:0000313" key="2">
    <source>
        <dbReference type="EMBL" id="NFN36095.1"/>
    </source>
</evidence>
<dbReference type="EMBL" id="SWOV01000008">
    <property type="protein sequence ID" value="NFF87207.1"/>
    <property type="molecule type" value="Genomic_DNA"/>
</dbReference>
<evidence type="ECO:0000313" key="4">
    <source>
        <dbReference type="Proteomes" id="UP000476820"/>
    </source>
</evidence>
<comment type="caution">
    <text evidence="1">The sequence shown here is derived from an EMBL/GenBank/DDBJ whole genome shotgun (WGS) entry which is preliminary data.</text>
</comment>
<dbReference type="SUPFAM" id="SSF103642">
    <property type="entry name" value="Sec-C motif"/>
    <property type="match status" value="1"/>
</dbReference>
<dbReference type="OrthoDB" id="9814022at2"/>
<accession>A0A0C2N6E0</accession>
<gene>
    <name evidence="1" type="ORF">FC774_04850</name>
    <name evidence="2" type="ORF">FDB51_13355</name>
</gene>
<evidence type="ECO:0000313" key="1">
    <source>
        <dbReference type="EMBL" id="NFF87207.1"/>
    </source>
</evidence>
<dbReference type="RefSeq" id="WP_041082455.1">
    <property type="nucleotide sequence ID" value="NZ_JACBCZ010000005.1"/>
</dbReference>
<dbReference type="Gene3D" id="3.10.450.50">
    <property type="match status" value="1"/>
</dbReference>
<dbReference type="EMBL" id="SWVK01000019">
    <property type="protein sequence ID" value="NFN36095.1"/>
    <property type="molecule type" value="Genomic_DNA"/>
</dbReference>
<dbReference type="Proteomes" id="UP000473681">
    <property type="component" value="Unassembled WGS sequence"/>
</dbReference>
<dbReference type="Proteomes" id="UP000476820">
    <property type="component" value="Unassembled WGS sequence"/>
</dbReference>
<proteinExistence type="predicted"/>
<reference evidence="3 4" key="1">
    <citation type="submission" date="2019-04" db="EMBL/GenBank/DDBJ databases">
        <title>Genome sequencing of Clostridium botulinum Groups I-IV and Clostridium butyricum.</title>
        <authorList>
            <person name="Brunt J."/>
            <person name="Van Vliet A.H.M."/>
            <person name="Stringer S.C."/>
            <person name="Carter A.T."/>
            <person name="Peck M.W."/>
        </authorList>
    </citation>
    <scope>NUCLEOTIDE SEQUENCE [LARGE SCALE GENOMIC DNA]</scope>
    <source>
        <strain evidence="1 4">1605</strain>
        <strain evidence="2 3">CB-K-33E</strain>
    </source>
</reference>
<dbReference type="Pfam" id="PF02810">
    <property type="entry name" value="SEC-C"/>
    <property type="match status" value="1"/>
</dbReference>